<dbReference type="PANTHER" id="PTHR24045:SF0">
    <property type="entry name" value="N-ACETYLGLUCOSAMINE-1-PHOSPHOTRANSFERASE SUBUNITS ALPHA_BETA"/>
    <property type="match status" value="1"/>
</dbReference>
<evidence type="ECO:0000256" key="2">
    <source>
        <dbReference type="ARBA" id="ARBA00022679"/>
    </source>
</evidence>
<dbReference type="AlphaFoldDB" id="A0A1H1G9J3"/>
<dbReference type="Pfam" id="PF17102">
    <property type="entry name" value="Stealth_CR3"/>
    <property type="match status" value="1"/>
</dbReference>
<dbReference type="Pfam" id="PF17101">
    <property type="entry name" value="Stealth_CR1"/>
    <property type="match status" value="1"/>
</dbReference>
<dbReference type="GO" id="GO:0016772">
    <property type="term" value="F:transferase activity, transferring phosphorus-containing groups"/>
    <property type="evidence" value="ECO:0007669"/>
    <property type="project" value="InterPro"/>
</dbReference>
<evidence type="ECO:0000256" key="1">
    <source>
        <dbReference type="ARBA" id="ARBA00007583"/>
    </source>
</evidence>
<evidence type="ECO:0000313" key="7">
    <source>
        <dbReference type="EMBL" id="SDR09496.1"/>
    </source>
</evidence>
<keyword evidence="2" id="KW-0808">Transferase</keyword>
<dbReference type="InterPro" id="IPR031357">
    <property type="entry name" value="Stealth_CR3"/>
</dbReference>
<dbReference type="STRING" id="37928.SAMN04489742_3916"/>
<dbReference type="PANTHER" id="PTHR24045">
    <property type="match status" value="1"/>
</dbReference>
<reference evidence="7 8" key="1">
    <citation type="submission" date="2016-10" db="EMBL/GenBank/DDBJ databases">
        <authorList>
            <person name="de Groot N.N."/>
        </authorList>
    </citation>
    <scope>NUCLEOTIDE SEQUENCE [LARGE SCALE GENOMIC DNA]</scope>
    <source>
        <strain evidence="7 8">DSM 20117</strain>
    </source>
</reference>
<dbReference type="InterPro" id="IPR031358">
    <property type="entry name" value="Stealth_CR1"/>
</dbReference>
<proteinExistence type="inferred from homology"/>
<comment type="similarity">
    <text evidence="1">Belongs to the stealth family.</text>
</comment>
<dbReference type="InterPro" id="IPR047141">
    <property type="entry name" value="Stealth"/>
</dbReference>
<sequence length="530" mass="60726">MTALKRRLARLRNQALRLMSTNVSYYRRHRAQNDSLYRTGSAFMPMLARIDTNLRIPEQRHRALSLLQQLLNKAEIDFWMLPVRSDRPNIVCVDSRKRESIFSLLRQQPDFSGWYLEPLSPRGKSYGQVQIIGQSLRATQATGVRIYELVKAERSSTFSTTPLQGVEIHFWKRDESGLNSLVWNDRVVELTSSDTDLQPDEEIRSAQSKATHDVSFPIDIVYTWVDGADPEWLKRKASALQIHDPELFTDSAIDAARFADHDELRYSLRSIEQFAPWVRKIWIVTAGQTPPWLDTSNPRIHVVDHEDIWPSPEGLPTFNSHAIEANLHRIPGLADYYLYFNDDVLLGRPIAPELFFHPNGITKFFHSRALVDFGPTLPGENASTTAAKNARGLIQQAFGMTFSRKFYHVPAPISRRIMNQAEERFSEAFQRTRASSFRAATDIAPSGSMYLNYAYAAGHAVPGSIRYDYIDPATIDGRKRMEDVIRRRHLDVICVNDGATEQSLEEREETDRYIRLALARMLPVKSSFEL</sequence>
<dbReference type="OrthoDB" id="9776077at2"/>
<feature type="domain" description="Stealth protein CR1 conserved region 1" evidence="5">
    <location>
        <begin position="216"/>
        <end position="241"/>
    </location>
</feature>
<protein>
    <submittedName>
        <fullName evidence="7">Stealth protein CR3, conserved region 3</fullName>
    </submittedName>
</protein>
<name>A0A1H1G9J3_9MICC</name>
<evidence type="ECO:0000259" key="4">
    <source>
        <dbReference type="Pfam" id="PF11380"/>
    </source>
</evidence>
<evidence type="ECO:0000259" key="6">
    <source>
        <dbReference type="Pfam" id="PF17102"/>
    </source>
</evidence>
<dbReference type="RefSeq" id="WP_101632653.1">
    <property type="nucleotide sequence ID" value="NZ_CP018863.1"/>
</dbReference>
<evidence type="ECO:0000256" key="3">
    <source>
        <dbReference type="ARBA" id="ARBA00023169"/>
    </source>
</evidence>
<organism evidence="7 8">
    <name type="scientific">Crystallibacter crystallopoietes</name>
    <dbReference type="NCBI Taxonomy" id="37928"/>
    <lineage>
        <taxon>Bacteria</taxon>
        <taxon>Bacillati</taxon>
        <taxon>Actinomycetota</taxon>
        <taxon>Actinomycetes</taxon>
        <taxon>Micrococcales</taxon>
        <taxon>Micrococcaceae</taxon>
        <taxon>Crystallibacter</taxon>
    </lineage>
</organism>
<accession>A0A1H1G9J3</accession>
<feature type="domain" description="Stealth protein CR3 conserved region 3" evidence="6">
    <location>
        <begin position="408"/>
        <end position="454"/>
    </location>
</feature>
<dbReference type="Proteomes" id="UP000181917">
    <property type="component" value="Unassembled WGS sequence"/>
</dbReference>
<evidence type="ECO:0000259" key="5">
    <source>
        <dbReference type="Pfam" id="PF17101"/>
    </source>
</evidence>
<dbReference type="GO" id="GO:0000271">
    <property type="term" value="P:polysaccharide biosynthetic process"/>
    <property type="evidence" value="ECO:0007669"/>
    <property type="project" value="UniProtKB-KW"/>
</dbReference>
<dbReference type="EMBL" id="FNKH01000002">
    <property type="protein sequence ID" value="SDR09496.1"/>
    <property type="molecule type" value="Genomic_DNA"/>
</dbReference>
<dbReference type="KEGG" id="acry:AC20117_19800"/>
<feature type="domain" description="Stealth protein CR2 conserved region 2" evidence="4">
    <location>
        <begin position="257"/>
        <end position="363"/>
    </location>
</feature>
<gene>
    <name evidence="7" type="ORF">SAMN04489742_3916</name>
</gene>
<keyword evidence="8" id="KW-1185">Reference proteome</keyword>
<dbReference type="Pfam" id="PF11380">
    <property type="entry name" value="Stealth_CR2"/>
    <property type="match status" value="1"/>
</dbReference>
<evidence type="ECO:0000313" key="8">
    <source>
        <dbReference type="Proteomes" id="UP000181917"/>
    </source>
</evidence>
<keyword evidence="3" id="KW-0270">Exopolysaccharide synthesis</keyword>
<dbReference type="InterPro" id="IPR021520">
    <property type="entry name" value="Stealth_CR2"/>
</dbReference>